<comment type="caution">
    <text evidence="1">The sequence shown here is derived from an EMBL/GenBank/DDBJ whole genome shotgun (WGS) entry which is preliminary data.</text>
</comment>
<sequence>MDASKIVSFFCVILNTYKKQYLLLRWTTSSGKLTLSNNVCELKYRKHTDPLGSQVWYSIGTTHATPLPYRCCTDPSGSGLTNTQSIRCTRKYTFMDFTN</sequence>
<protein>
    <submittedName>
        <fullName evidence="1">Uncharacterized protein</fullName>
    </submittedName>
</protein>
<accession>A0AAW1HUR0</accession>
<evidence type="ECO:0000313" key="2">
    <source>
        <dbReference type="Proteomes" id="UP001458880"/>
    </source>
</evidence>
<keyword evidence="2" id="KW-1185">Reference proteome</keyword>
<dbReference type="AlphaFoldDB" id="A0AAW1HUR0"/>
<gene>
    <name evidence="1" type="ORF">QE152_g39232</name>
</gene>
<evidence type="ECO:0000313" key="1">
    <source>
        <dbReference type="EMBL" id="KAK9680278.1"/>
    </source>
</evidence>
<proteinExistence type="predicted"/>
<dbReference type="EMBL" id="JASPKY010000917">
    <property type="protein sequence ID" value="KAK9680278.1"/>
    <property type="molecule type" value="Genomic_DNA"/>
</dbReference>
<reference evidence="1 2" key="1">
    <citation type="journal article" date="2024" name="BMC Genomics">
        <title>De novo assembly and annotation of Popillia japonica's genome with initial clues to its potential as an invasive pest.</title>
        <authorList>
            <person name="Cucini C."/>
            <person name="Boschi S."/>
            <person name="Funari R."/>
            <person name="Cardaioli E."/>
            <person name="Iannotti N."/>
            <person name="Marturano G."/>
            <person name="Paoli F."/>
            <person name="Bruttini M."/>
            <person name="Carapelli A."/>
            <person name="Frati F."/>
            <person name="Nardi F."/>
        </authorList>
    </citation>
    <scope>NUCLEOTIDE SEQUENCE [LARGE SCALE GENOMIC DNA]</scope>
    <source>
        <strain evidence="1">DMR45628</strain>
    </source>
</reference>
<organism evidence="1 2">
    <name type="scientific">Popillia japonica</name>
    <name type="common">Japanese beetle</name>
    <dbReference type="NCBI Taxonomy" id="7064"/>
    <lineage>
        <taxon>Eukaryota</taxon>
        <taxon>Metazoa</taxon>
        <taxon>Ecdysozoa</taxon>
        <taxon>Arthropoda</taxon>
        <taxon>Hexapoda</taxon>
        <taxon>Insecta</taxon>
        <taxon>Pterygota</taxon>
        <taxon>Neoptera</taxon>
        <taxon>Endopterygota</taxon>
        <taxon>Coleoptera</taxon>
        <taxon>Polyphaga</taxon>
        <taxon>Scarabaeiformia</taxon>
        <taxon>Scarabaeidae</taxon>
        <taxon>Rutelinae</taxon>
        <taxon>Popillia</taxon>
    </lineage>
</organism>
<name>A0AAW1HUR0_POPJA</name>
<dbReference type="Proteomes" id="UP001458880">
    <property type="component" value="Unassembled WGS sequence"/>
</dbReference>